<evidence type="ECO:0000313" key="2">
    <source>
        <dbReference type="Proteomes" id="UP000018690"/>
    </source>
</evidence>
<keyword evidence="2" id="KW-1185">Reference proteome</keyword>
<accession>A0A829NMN0</accession>
<evidence type="ECO:0000313" key="1">
    <source>
        <dbReference type="EMBL" id="ETD20745.1"/>
    </source>
</evidence>
<organism evidence="1 2">
    <name type="scientific">Mediterraneibacter gnavus (strain CC55_001C)</name>
    <dbReference type="NCBI Taxonomy" id="1073375"/>
    <lineage>
        <taxon>Bacteria</taxon>
        <taxon>Bacillati</taxon>
        <taxon>Bacillota</taxon>
        <taxon>Clostridia</taxon>
        <taxon>Lachnospirales</taxon>
        <taxon>Lachnospiraceae</taxon>
        <taxon>Mediterraneibacter</taxon>
    </lineage>
</organism>
<dbReference type="AlphaFoldDB" id="A0A829NMN0"/>
<dbReference type="EMBL" id="AZJF01000001">
    <property type="protein sequence ID" value="ETD20745.1"/>
    <property type="molecule type" value="Genomic_DNA"/>
</dbReference>
<sequence length="114" mass="13782">MNEVFKKVEEILEELRCEAEEREYFVQTEQAEKAAQELKKVNREYEKILIEMPEEYRIFLEKYMDIVDHANFQEQQRAYYQGIVDAIQILAGLKIIKENDKIKDWFTKKITEAN</sequence>
<protein>
    <submittedName>
        <fullName evidence="1">Uncharacterized protein</fullName>
    </submittedName>
</protein>
<reference evidence="1 2" key="1">
    <citation type="submission" date="2013-10" db="EMBL/GenBank/DDBJ databases">
        <title>The Genome Sequence of Ruminococcus gnavus CC55_001C.</title>
        <authorList>
            <consortium name="The Broad Institute Genomics Platform"/>
            <person name="Earl A."/>
            <person name="Allen-Vercoe E."/>
            <person name="Daigneault M."/>
            <person name="Young S.K."/>
            <person name="Zeng Q."/>
            <person name="Gargeya S."/>
            <person name="Fitzgerald M."/>
            <person name="Abouelleil A."/>
            <person name="Alvarado L."/>
            <person name="Chapman S.B."/>
            <person name="Gainer-Dewar J."/>
            <person name="Goldberg J."/>
            <person name="Griggs A."/>
            <person name="Gujja S."/>
            <person name="Hansen M."/>
            <person name="Howarth C."/>
            <person name="Imamovic A."/>
            <person name="Ireland A."/>
            <person name="Larimer J."/>
            <person name="McCowan C."/>
            <person name="Murphy C."/>
            <person name="Pearson M."/>
            <person name="Poon T.W."/>
            <person name="Priest M."/>
            <person name="Roberts A."/>
            <person name="Saif S."/>
            <person name="Shea T."/>
            <person name="Sykes S."/>
            <person name="Wortman J."/>
            <person name="Nusbaum C."/>
            <person name="Birren B."/>
        </authorList>
    </citation>
    <scope>NUCLEOTIDE SEQUENCE [LARGE SCALE GENOMIC DNA]</scope>
    <source>
        <strain evidence="1 2">CC55_001C</strain>
    </source>
</reference>
<proteinExistence type="predicted"/>
<name>A0A829NMN0_MEDG5</name>
<dbReference type="Proteomes" id="UP000018690">
    <property type="component" value="Unassembled WGS sequence"/>
</dbReference>
<comment type="caution">
    <text evidence="1">The sequence shown here is derived from an EMBL/GenBank/DDBJ whole genome shotgun (WGS) entry which is preliminary data.</text>
</comment>
<gene>
    <name evidence="1" type="ORF">HMPREF1201_00750</name>
</gene>
<dbReference type="RefSeq" id="WP_009243976.1">
    <property type="nucleotide sequence ID" value="NZ_KI669414.1"/>
</dbReference>